<evidence type="ECO:0000256" key="1">
    <source>
        <dbReference type="SAM" id="MobiDB-lite"/>
    </source>
</evidence>
<feature type="compositionally biased region" description="Polar residues" evidence="1">
    <location>
        <begin position="196"/>
        <end position="212"/>
    </location>
</feature>
<feature type="region of interest" description="Disordered" evidence="1">
    <location>
        <begin position="193"/>
        <end position="229"/>
    </location>
</feature>
<gene>
    <name evidence="3" type="ORF">RSOLAG1IB_12179</name>
</gene>
<dbReference type="Proteomes" id="UP000059188">
    <property type="component" value="Unassembled WGS sequence"/>
</dbReference>
<dbReference type="EMBL" id="LN679433">
    <property type="protein sequence ID" value="CEL58709.1"/>
    <property type="molecule type" value="Genomic_DNA"/>
</dbReference>
<dbReference type="AlphaFoldDB" id="A0A0B7FP73"/>
<keyword evidence="4" id="KW-1185">Reference proteome</keyword>
<feature type="domain" description="DUF6589" evidence="2">
    <location>
        <begin position="1"/>
        <end position="140"/>
    </location>
</feature>
<dbReference type="Pfam" id="PF20231">
    <property type="entry name" value="DUF6589"/>
    <property type="match status" value="1"/>
</dbReference>
<proteinExistence type="predicted"/>
<accession>A0A0B7FP73</accession>
<feature type="compositionally biased region" description="Low complexity" evidence="1">
    <location>
        <begin position="217"/>
        <end position="227"/>
    </location>
</feature>
<evidence type="ECO:0000259" key="2">
    <source>
        <dbReference type="Pfam" id="PF20231"/>
    </source>
</evidence>
<dbReference type="OrthoDB" id="3256296at2759"/>
<evidence type="ECO:0000313" key="3">
    <source>
        <dbReference type="EMBL" id="CEL58709.1"/>
    </source>
</evidence>
<dbReference type="InterPro" id="IPR046496">
    <property type="entry name" value="DUF6589"/>
</dbReference>
<evidence type="ECO:0000313" key="4">
    <source>
        <dbReference type="Proteomes" id="UP000059188"/>
    </source>
</evidence>
<protein>
    <recommendedName>
        <fullName evidence="2">DUF6589 domain-containing protein</fullName>
    </recommendedName>
</protein>
<reference evidence="3 4" key="1">
    <citation type="submission" date="2014-11" db="EMBL/GenBank/DDBJ databases">
        <authorList>
            <person name="Wibberg Daniel"/>
        </authorList>
    </citation>
    <scope>NUCLEOTIDE SEQUENCE [LARGE SCALE GENOMIC DNA]</scope>
    <source>
        <strain evidence="3">Rhizoctonia solani AG1-IB 7/3/14</strain>
    </source>
</reference>
<sequence>MRDSLFHYEFTWAVADGDVGRVMEVLKVWLFTFAGSGSSKYTNELLELSAGFIYEFPEELQKAIMNNWLCNFSGNQGSWMPMDLMQEHHIRDLKDKSQHRDQDFEGEFFKKILSRNTRSFAQVRSTMNQALHLKDLSGRHGEAKHLSTRRKLLSTLEAQRIHVLVPGRDYGWKAQDDLMAGKQAMATKVSNFVKRPSSSHNSVTQLETSQNDETLEESNNGQNENEGLPIIAGAPPVVIDGQLVFDYEEEDAAFDQVYEEVHIN</sequence>
<name>A0A0B7FP73_THACB</name>
<dbReference type="STRING" id="1108050.A0A0B7FP73"/>
<organism evidence="3 4">
    <name type="scientific">Thanatephorus cucumeris (strain AG1-IB / isolate 7/3/14)</name>
    <name type="common">Lettuce bottom rot fungus</name>
    <name type="synonym">Rhizoctonia solani</name>
    <dbReference type="NCBI Taxonomy" id="1108050"/>
    <lineage>
        <taxon>Eukaryota</taxon>
        <taxon>Fungi</taxon>
        <taxon>Dikarya</taxon>
        <taxon>Basidiomycota</taxon>
        <taxon>Agaricomycotina</taxon>
        <taxon>Agaricomycetes</taxon>
        <taxon>Cantharellales</taxon>
        <taxon>Ceratobasidiaceae</taxon>
        <taxon>Rhizoctonia</taxon>
        <taxon>Rhizoctonia solani AG-1</taxon>
    </lineage>
</organism>